<evidence type="ECO:0000313" key="2">
    <source>
        <dbReference type="EMBL" id="CAI9271450.1"/>
    </source>
</evidence>
<accession>A0AA35VRE6</accession>
<proteinExistence type="predicted"/>
<dbReference type="Pfam" id="PF13966">
    <property type="entry name" value="zf-RVT"/>
    <property type="match status" value="1"/>
</dbReference>
<name>A0AA35VRE6_LACSI</name>
<organism evidence="2 3">
    <name type="scientific">Lactuca saligna</name>
    <name type="common">Willowleaf lettuce</name>
    <dbReference type="NCBI Taxonomy" id="75948"/>
    <lineage>
        <taxon>Eukaryota</taxon>
        <taxon>Viridiplantae</taxon>
        <taxon>Streptophyta</taxon>
        <taxon>Embryophyta</taxon>
        <taxon>Tracheophyta</taxon>
        <taxon>Spermatophyta</taxon>
        <taxon>Magnoliopsida</taxon>
        <taxon>eudicotyledons</taxon>
        <taxon>Gunneridae</taxon>
        <taxon>Pentapetalae</taxon>
        <taxon>asterids</taxon>
        <taxon>campanulids</taxon>
        <taxon>Asterales</taxon>
        <taxon>Asteraceae</taxon>
        <taxon>Cichorioideae</taxon>
        <taxon>Cichorieae</taxon>
        <taxon>Lactucinae</taxon>
        <taxon>Lactuca</taxon>
    </lineage>
</organism>
<gene>
    <name evidence="2" type="ORF">LSALG_LOCUS11720</name>
</gene>
<dbReference type="AlphaFoldDB" id="A0AA35VRE6"/>
<feature type="domain" description="Reverse transcriptase zinc-binding" evidence="1">
    <location>
        <begin position="22"/>
        <end position="89"/>
    </location>
</feature>
<reference evidence="2" key="1">
    <citation type="submission" date="2023-04" db="EMBL/GenBank/DDBJ databases">
        <authorList>
            <person name="Vijverberg K."/>
            <person name="Xiong W."/>
            <person name="Schranz E."/>
        </authorList>
    </citation>
    <scope>NUCLEOTIDE SEQUENCE</scope>
</reference>
<evidence type="ECO:0000313" key="3">
    <source>
        <dbReference type="Proteomes" id="UP001177003"/>
    </source>
</evidence>
<keyword evidence="3" id="KW-1185">Reference proteome</keyword>
<dbReference type="Proteomes" id="UP001177003">
    <property type="component" value="Chromosome 2"/>
</dbReference>
<dbReference type="InterPro" id="IPR026960">
    <property type="entry name" value="RVT-Znf"/>
</dbReference>
<protein>
    <recommendedName>
        <fullName evidence="1">Reverse transcriptase zinc-binding domain-containing protein</fullName>
    </recommendedName>
</protein>
<dbReference type="EMBL" id="OX465078">
    <property type="protein sequence ID" value="CAI9271450.1"/>
    <property type="molecule type" value="Genomic_DNA"/>
</dbReference>
<sequence>MDGRFYVHDVRKLINSKVTIGLNNHMTWTHLVPIKVNCFIWRANMDRITSSAAIVKRVVRVVSTVCQLCNVEIEGMDHLLTICGFAKEVFKWIFRWCDIPLDKLSTFPKALNFADKMDEFSREKEDFYCHHV</sequence>
<evidence type="ECO:0000259" key="1">
    <source>
        <dbReference type="Pfam" id="PF13966"/>
    </source>
</evidence>